<name>A0ABP0Q806_9DINO</name>
<evidence type="ECO:0000313" key="2">
    <source>
        <dbReference type="Proteomes" id="UP001642484"/>
    </source>
</evidence>
<sequence>MALPWVVELKKILNDNEMGINQKAAKALAGSQQAGLAYTTVLKPKEVLIHPSNRGGQMCNHFDVITRGKSLCQVGWSLQKVGPSVCVELPIESKKRSQIIECNETLASTSGGMLPMPSGKGRVCSLSTSHTCTFLRCLENGCGSHLSLEQLIAKGDDLGRMLTEGWEGCVVKAQVEAEVPDFCRFLQAAYNSDHAIVKPPNELEVAMTIAHIFQTQPADKKDLAKPVAQAAAGMPPCRSYIKSIGDFVASYAGGESFQLLRCLDFMCCSVALMQKDDTNAGLWWWWKKGLDWGGWKDATELGHVV</sequence>
<accession>A0ABP0Q806</accession>
<organism evidence="1 2">
    <name type="scientific">Durusdinium trenchii</name>
    <dbReference type="NCBI Taxonomy" id="1381693"/>
    <lineage>
        <taxon>Eukaryota</taxon>
        <taxon>Sar</taxon>
        <taxon>Alveolata</taxon>
        <taxon>Dinophyceae</taxon>
        <taxon>Suessiales</taxon>
        <taxon>Symbiodiniaceae</taxon>
        <taxon>Durusdinium</taxon>
    </lineage>
</organism>
<reference evidence="1 2" key="1">
    <citation type="submission" date="2024-02" db="EMBL/GenBank/DDBJ databases">
        <authorList>
            <person name="Chen Y."/>
            <person name="Shah S."/>
            <person name="Dougan E. K."/>
            <person name="Thang M."/>
            <person name="Chan C."/>
        </authorList>
    </citation>
    <scope>NUCLEOTIDE SEQUENCE [LARGE SCALE GENOMIC DNA]</scope>
</reference>
<dbReference type="Proteomes" id="UP001642484">
    <property type="component" value="Unassembled WGS sequence"/>
</dbReference>
<gene>
    <name evidence="1" type="ORF">CCMP2556_LOCUS40963</name>
</gene>
<protein>
    <submittedName>
        <fullName evidence="1">Uncharacterized protein</fullName>
    </submittedName>
</protein>
<comment type="caution">
    <text evidence="1">The sequence shown here is derived from an EMBL/GenBank/DDBJ whole genome shotgun (WGS) entry which is preliminary data.</text>
</comment>
<keyword evidence="2" id="KW-1185">Reference proteome</keyword>
<evidence type="ECO:0000313" key="1">
    <source>
        <dbReference type="EMBL" id="CAK9084153.1"/>
    </source>
</evidence>
<dbReference type="EMBL" id="CAXAMN010024140">
    <property type="protein sequence ID" value="CAK9084153.1"/>
    <property type="molecule type" value="Genomic_DNA"/>
</dbReference>
<proteinExistence type="predicted"/>